<dbReference type="AlphaFoldDB" id="A0A3L6PQE6"/>
<gene>
    <name evidence="1" type="ORF">C2845_PM14G21340</name>
</gene>
<dbReference type="PANTHER" id="PTHR33070">
    <property type="entry name" value="OS06G0725500 PROTEIN"/>
    <property type="match status" value="1"/>
</dbReference>
<sequence>MACHCRSLSAPSSPRSNKTSVEDQLQIVKETVSSASASIETMSGVLRRLGSVYNIIEEIMCLPRNQVSLCQPKQRKAVEDELEGSLLVLDLCSAMQESFSDIKARVQEMQLITKRGDVAAVEGKIQFQSYICFAKKAQKQFKKINESTSANQESCRVVKLLSEARDIAVSILGSLLHIMSKRIATQSSSKWSLIHKTFQKRRVVCELEQLQILELEIADIEGGVETLFKKLIQSRVSLLNTLSL</sequence>
<reference evidence="2" key="1">
    <citation type="journal article" date="2019" name="Nat. Commun.">
        <title>The genome of broomcorn millet.</title>
        <authorList>
            <person name="Zou C."/>
            <person name="Miki D."/>
            <person name="Li D."/>
            <person name="Tang Q."/>
            <person name="Xiao L."/>
            <person name="Rajput S."/>
            <person name="Deng P."/>
            <person name="Jia W."/>
            <person name="Huang R."/>
            <person name="Zhang M."/>
            <person name="Sun Y."/>
            <person name="Hu J."/>
            <person name="Fu X."/>
            <person name="Schnable P.S."/>
            <person name="Li F."/>
            <person name="Zhang H."/>
            <person name="Feng B."/>
            <person name="Zhu X."/>
            <person name="Liu R."/>
            <person name="Schnable J.C."/>
            <person name="Zhu J.-K."/>
            <person name="Zhang H."/>
        </authorList>
    </citation>
    <scope>NUCLEOTIDE SEQUENCE [LARGE SCALE GENOMIC DNA]</scope>
</reference>
<dbReference type="GO" id="GO:0048364">
    <property type="term" value="P:root development"/>
    <property type="evidence" value="ECO:0007669"/>
    <property type="project" value="InterPro"/>
</dbReference>
<keyword evidence="2" id="KW-1185">Reference proteome</keyword>
<dbReference type="GO" id="GO:0048367">
    <property type="term" value="P:shoot system development"/>
    <property type="evidence" value="ECO:0007669"/>
    <property type="project" value="InterPro"/>
</dbReference>
<proteinExistence type="predicted"/>
<protein>
    <recommendedName>
        <fullName evidence="3">DUF241 domain protein</fullName>
    </recommendedName>
</protein>
<dbReference type="InterPro" id="IPR004320">
    <property type="entry name" value="BPS1_pln"/>
</dbReference>
<accession>A0A3L6PQE6</accession>
<dbReference type="Pfam" id="PF03087">
    <property type="entry name" value="BPS1"/>
    <property type="match status" value="1"/>
</dbReference>
<evidence type="ECO:0000313" key="2">
    <source>
        <dbReference type="Proteomes" id="UP000275267"/>
    </source>
</evidence>
<comment type="caution">
    <text evidence="1">The sequence shown here is derived from an EMBL/GenBank/DDBJ whole genome shotgun (WGS) entry which is preliminary data.</text>
</comment>
<dbReference type="EMBL" id="PQIB02000016">
    <property type="protein sequence ID" value="RLM60556.1"/>
    <property type="molecule type" value="Genomic_DNA"/>
</dbReference>
<name>A0A3L6PQE6_PANMI</name>
<evidence type="ECO:0000313" key="1">
    <source>
        <dbReference type="EMBL" id="RLM60556.1"/>
    </source>
</evidence>
<dbReference type="PANTHER" id="PTHR33070:SF111">
    <property type="match status" value="1"/>
</dbReference>
<dbReference type="OrthoDB" id="1701699at2759"/>
<dbReference type="Proteomes" id="UP000275267">
    <property type="component" value="Unassembled WGS sequence"/>
</dbReference>
<evidence type="ECO:0008006" key="3">
    <source>
        <dbReference type="Google" id="ProtNLM"/>
    </source>
</evidence>
<dbReference type="STRING" id="4540.A0A3L6PQE6"/>
<organism evidence="1 2">
    <name type="scientific">Panicum miliaceum</name>
    <name type="common">Proso millet</name>
    <name type="synonym">Broomcorn millet</name>
    <dbReference type="NCBI Taxonomy" id="4540"/>
    <lineage>
        <taxon>Eukaryota</taxon>
        <taxon>Viridiplantae</taxon>
        <taxon>Streptophyta</taxon>
        <taxon>Embryophyta</taxon>
        <taxon>Tracheophyta</taxon>
        <taxon>Spermatophyta</taxon>
        <taxon>Magnoliopsida</taxon>
        <taxon>Liliopsida</taxon>
        <taxon>Poales</taxon>
        <taxon>Poaceae</taxon>
        <taxon>PACMAD clade</taxon>
        <taxon>Panicoideae</taxon>
        <taxon>Panicodae</taxon>
        <taxon>Paniceae</taxon>
        <taxon>Panicinae</taxon>
        <taxon>Panicum</taxon>
        <taxon>Panicum sect. Panicum</taxon>
    </lineage>
</organism>